<reference evidence="2 3" key="1">
    <citation type="journal article" date="2007" name="Proc. Natl. Acad. Sci. U.S.A.">
        <title>Characterization of a marine gammaproteobacterium capable of aerobic anoxygenic photosynthesis.</title>
        <authorList>
            <person name="Fuchs B.M."/>
            <person name="Spring S."/>
            <person name="Teeling H."/>
            <person name="Quast C."/>
            <person name="Wulf J."/>
            <person name="Schattenhofer M."/>
            <person name="Yan S."/>
            <person name="Ferriera S."/>
            <person name="Johnson J."/>
            <person name="Glockner F.O."/>
            <person name="Amann R."/>
        </authorList>
    </citation>
    <scope>NUCLEOTIDE SEQUENCE [LARGE SCALE GENOMIC DNA]</scope>
    <source>
        <strain evidence="2">KT71</strain>
    </source>
</reference>
<evidence type="ECO:0000313" key="3">
    <source>
        <dbReference type="Proteomes" id="UP000019205"/>
    </source>
</evidence>
<dbReference type="HOGENOM" id="CLU_949002_0_0_6"/>
<dbReference type="Proteomes" id="UP000019205">
    <property type="component" value="Chromosome"/>
</dbReference>
<feature type="chain" id="PRO_5002665521" evidence="1">
    <location>
        <begin position="22"/>
        <end position="293"/>
    </location>
</feature>
<evidence type="ECO:0000256" key="1">
    <source>
        <dbReference type="SAM" id="SignalP"/>
    </source>
</evidence>
<proteinExistence type="predicted"/>
<protein>
    <submittedName>
        <fullName evidence="2">Uncharacterized protein</fullName>
    </submittedName>
</protein>
<dbReference type="STRING" id="314285.KT71_05982"/>
<dbReference type="AlphaFoldDB" id="A4ABN7"/>
<keyword evidence="3" id="KW-1185">Reference proteome</keyword>
<dbReference type="RefSeq" id="WP_023660384.1">
    <property type="nucleotide sequence ID" value="NZ_CM002299.1"/>
</dbReference>
<sequence length="293" mass="32085">MKRLFALSFCFSLVLIASARADTAIAPGADDIERPSSVVVDCVLENPSKGRLLSIIDKRLSIFSHPCSGGLYLLDSPKGSAAGLGTGAVAPVVQGWFFQDSLKTTRLSDDAIRVSARFLTGVGPKGYRPFHAVVVVKRVNGQWQVSEPEHRQGDVRGTGSSKTVFLTRAHTVQSQQELDRLSFCRGQKPVDFDVDFSFERLFLATVYLNSGKIRLLDPQAFEGPDGVWLRYTHTSPAVVSRDTKQTIVWYVLPKNGKSLGSGRPPSYDLLTPLAGARGGVIDRCRFQINVPYL</sequence>
<reference evidence="2 3" key="2">
    <citation type="journal article" date="2009" name="PLoS ONE">
        <title>The photosynthetic apparatus and its regulation in the aerobic gammaproteobacterium Congregibacter litoralis gen. nov., sp. nov.</title>
        <authorList>
            <person name="Spring S."/>
            <person name="Lunsdorf H."/>
            <person name="Fuchs B.M."/>
            <person name="Tindall B.J."/>
        </authorList>
    </citation>
    <scope>NUCLEOTIDE SEQUENCE [LARGE SCALE GENOMIC DNA]</scope>
    <source>
        <strain evidence="2">KT71</strain>
    </source>
</reference>
<evidence type="ECO:0000313" key="2">
    <source>
        <dbReference type="EMBL" id="EAQ96550.2"/>
    </source>
</evidence>
<gene>
    <name evidence="2" type="ORF">KT71_05982</name>
</gene>
<organism evidence="2 3">
    <name type="scientific">Congregibacter litoralis KT71</name>
    <dbReference type="NCBI Taxonomy" id="314285"/>
    <lineage>
        <taxon>Bacteria</taxon>
        <taxon>Pseudomonadati</taxon>
        <taxon>Pseudomonadota</taxon>
        <taxon>Gammaproteobacteria</taxon>
        <taxon>Cellvibrionales</taxon>
        <taxon>Halieaceae</taxon>
        <taxon>Congregibacter</taxon>
    </lineage>
</organism>
<accession>A4ABN7</accession>
<name>A4ABN7_9GAMM</name>
<feature type="signal peptide" evidence="1">
    <location>
        <begin position="1"/>
        <end position="21"/>
    </location>
</feature>
<dbReference type="EMBL" id="AAOA02000004">
    <property type="protein sequence ID" value="EAQ96550.2"/>
    <property type="molecule type" value="Genomic_DNA"/>
</dbReference>
<keyword evidence="1" id="KW-0732">Signal</keyword>
<comment type="caution">
    <text evidence="2">The sequence shown here is derived from an EMBL/GenBank/DDBJ whole genome shotgun (WGS) entry which is preliminary data.</text>
</comment>